<keyword evidence="2" id="KW-1185">Reference proteome</keyword>
<evidence type="ECO:0000313" key="2">
    <source>
        <dbReference type="Proteomes" id="UP000198558"/>
    </source>
</evidence>
<name>A0A1I0F0J5_9FIRM</name>
<dbReference type="AlphaFoldDB" id="A0A1I0F0J5"/>
<organism evidence="1 2">
    <name type="scientific">Thomasclavelia cocleata</name>
    <dbReference type="NCBI Taxonomy" id="69824"/>
    <lineage>
        <taxon>Bacteria</taxon>
        <taxon>Bacillati</taxon>
        <taxon>Bacillota</taxon>
        <taxon>Erysipelotrichia</taxon>
        <taxon>Erysipelotrichales</taxon>
        <taxon>Coprobacillaceae</taxon>
        <taxon>Thomasclavelia</taxon>
    </lineage>
</organism>
<proteinExistence type="predicted"/>
<reference evidence="2" key="1">
    <citation type="submission" date="2016-10" db="EMBL/GenBank/DDBJ databases">
        <authorList>
            <person name="Varghese N."/>
            <person name="Submissions S."/>
        </authorList>
    </citation>
    <scope>NUCLEOTIDE SEQUENCE [LARGE SCALE GENOMIC DNA]</scope>
    <source>
        <strain evidence="2">DSM 1551</strain>
    </source>
</reference>
<dbReference type="InterPro" id="IPR036388">
    <property type="entry name" value="WH-like_DNA-bd_sf"/>
</dbReference>
<dbReference type="SUPFAM" id="SSF46785">
    <property type="entry name" value="Winged helix' DNA-binding domain"/>
    <property type="match status" value="1"/>
</dbReference>
<evidence type="ECO:0000313" key="1">
    <source>
        <dbReference type="EMBL" id="SET50734.1"/>
    </source>
</evidence>
<dbReference type="EMBL" id="FOIN01000015">
    <property type="protein sequence ID" value="SET50734.1"/>
    <property type="molecule type" value="Genomic_DNA"/>
</dbReference>
<dbReference type="Proteomes" id="UP000198558">
    <property type="component" value="Unassembled WGS sequence"/>
</dbReference>
<accession>A0A1I0F0J5</accession>
<gene>
    <name evidence="1" type="ORF">SAMN04489758_11536</name>
</gene>
<protein>
    <submittedName>
        <fullName evidence="1">Helix-turn-helix domain-containing protein</fullName>
    </submittedName>
</protein>
<sequence length="111" mass="12923">METMNSDYECNKPFLMNFMALIHDKELTPTNREVFSKIYSLTRNDEHVCYASDRYLADDLHVSASTIQKSINKLKSLGYIKIKHQKSESGYGAPKRMIFIQDHKLIYNGNQ</sequence>
<dbReference type="Gene3D" id="1.10.10.10">
    <property type="entry name" value="Winged helix-like DNA-binding domain superfamily/Winged helix DNA-binding domain"/>
    <property type="match status" value="1"/>
</dbReference>
<dbReference type="Pfam" id="PF13730">
    <property type="entry name" value="HTH_36"/>
    <property type="match status" value="1"/>
</dbReference>
<dbReference type="InterPro" id="IPR036390">
    <property type="entry name" value="WH_DNA-bd_sf"/>
</dbReference>